<protein>
    <submittedName>
        <fullName evidence="2">SET domain-containing protein</fullName>
    </submittedName>
</protein>
<evidence type="ECO:0000259" key="1">
    <source>
        <dbReference type="PROSITE" id="PS50280"/>
    </source>
</evidence>
<keyword evidence="3" id="KW-1185">Reference proteome</keyword>
<comment type="caution">
    <text evidence="2">The sequence shown here is derived from an EMBL/GenBank/DDBJ whole genome shotgun (WGS) entry which is preliminary data.</text>
</comment>
<dbReference type="AlphaFoldDB" id="A0A562MIE3"/>
<dbReference type="EMBL" id="VLKT01000081">
    <property type="protein sequence ID" value="TWI19715.1"/>
    <property type="molecule type" value="Genomic_DNA"/>
</dbReference>
<accession>A0A562MIE3</accession>
<sequence>MSTPRINNSLSILTDDVGCAKQLNARNVRVLDSGGDKGRGVFAARDFLPGEIVINRILDRVESIRTTNSIQLDWDVHALFESPAIILNHSCDPNLAIVPNRFGAYDFFAIQKISCGVEVTFDYAMSEFECIGVSACLCSAANCRGAAGGFHKLPRDPPIPVSGFYAPYLSQQNPGQFPRR</sequence>
<dbReference type="PANTHER" id="PTHR12350">
    <property type="entry name" value="HISTONE-LYSINE N-METHYLTRANSFERASE-RELATED"/>
    <property type="match status" value="1"/>
</dbReference>
<dbReference type="Gene3D" id="2.170.270.10">
    <property type="entry name" value="SET domain"/>
    <property type="match status" value="1"/>
</dbReference>
<dbReference type="InterPro" id="IPR046341">
    <property type="entry name" value="SET_dom_sf"/>
</dbReference>
<dbReference type="Proteomes" id="UP000317122">
    <property type="component" value="Unassembled WGS sequence"/>
</dbReference>
<feature type="domain" description="SET" evidence="1">
    <location>
        <begin position="26"/>
        <end position="124"/>
    </location>
</feature>
<name>A0A562MIE3_9HYPH</name>
<organism evidence="2 3">
    <name type="scientific">Mesorhizobium tianshanense</name>
    <dbReference type="NCBI Taxonomy" id="39844"/>
    <lineage>
        <taxon>Bacteria</taxon>
        <taxon>Pseudomonadati</taxon>
        <taxon>Pseudomonadota</taxon>
        <taxon>Alphaproteobacteria</taxon>
        <taxon>Hyphomicrobiales</taxon>
        <taxon>Phyllobacteriaceae</taxon>
        <taxon>Mesorhizobium</taxon>
    </lineage>
</organism>
<dbReference type="Pfam" id="PF00856">
    <property type="entry name" value="SET"/>
    <property type="match status" value="1"/>
</dbReference>
<evidence type="ECO:0000313" key="3">
    <source>
        <dbReference type="Proteomes" id="UP000317122"/>
    </source>
</evidence>
<reference evidence="2 3" key="1">
    <citation type="journal article" date="2015" name="Stand. Genomic Sci.">
        <title>Genomic Encyclopedia of Bacterial and Archaeal Type Strains, Phase III: the genomes of soil and plant-associated and newly described type strains.</title>
        <authorList>
            <person name="Whitman W.B."/>
            <person name="Woyke T."/>
            <person name="Klenk H.P."/>
            <person name="Zhou Y."/>
            <person name="Lilburn T.G."/>
            <person name="Beck B.J."/>
            <person name="De Vos P."/>
            <person name="Vandamme P."/>
            <person name="Eisen J.A."/>
            <person name="Garrity G."/>
            <person name="Hugenholtz P."/>
            <person name="Kyrpides N.C."/>
        </authorList>
    </citation>
    <scope>NUCLEOTIDE SEQUENCE [LARGE SCALE GENOMIC DNA]</scope>
    <source>
        <strain evidence="2 3">CGMCC 1.2546</strain>
    </source>
</reference>
<dbReference type="OrthoDB" id="9804945at2"/>
<dbReference type="InterPro" id="IPR001214">
    <property type="entry name" value="SET_dom"/>
</dbReference>
<dbReference type="PROSITE" id="PS50280">
    <property type="entry name" value="SET"/>
    <property type="match status" value="1"/>
</dbReference>
<gene>
    <name evidence="2" type="ORF">IQ26_07081</name>
</gene>
<evidence type="ECO:0000313" key="2">
    <source>
        <dbReference type="EMBL" id="TWI19715.1"/>
    </source>
</evidence>
<dbReference type="InterPro" id="IPR053201">
    <property type="entry name" value="Flavunoidine_N-MTase"/>
</dbReference>
<dbReference type="PANTHER" id="PTHR12350:SF19">
    <property type="entry name" value="SET DOMAIN-CONTAINING PROTEIN"/>
    <property type="match status" value="1"/>
</dbReference>
<proteinExistence type="predicted"/>
<dbReference type="SUPFAM" id="SSF82199">
    <property type="entry name" value="SET domain"/>
    <property type="match status" value="1"/>
</dbReference>